<evidence type="ECO:0000259" key="1">
    <source>
        <dbReference type="Pfam" id="PF02384"/>
    </source>
</evidence>
<dbReference type="SUPFAM" id="SSF53335">
    <property type="entry name" value="S-adenosyl-L-methionine-dependent methyltransferases"/>
    <property type="match status" value="1"/>
</dbReference>
<dbReference type="KEGG" id="lack:FLP15_10285"/>
<feature type="domain" description="DNA methylase adenine-specific" evidence="1">
    <location>
        <begin position="83"/>
        <end position="206"/>
    </location>
</feature>
<dbReference type="InterPro" id="IPR029063">
    <property type="entry name" value="SAM-dependent_MTases_sf"/>
</dbReference>
<keyword evidence="2" id="KW-0808">Transferase</keyword>
<keyword evidence="2" id="KW-0489">Methyltransferase</keyword>
<dbReference type="AlphaFoldDB" id="A0A514ZA73"/>
<evidence type="ECO:0000313" key="3">
    <source>
        <dbReference type="Proteomes" id="UP000315128"/>
    </source>
</evidence>
<accession>A0A514ZA73</accession>
<dbReference type="GO" id="GO:0003677">
    <property type="term" value="F:DNA binding"/>
    <property type="evidence" value="ECO:0007669"/>
    <property type="project" value="InterPro"/>
</dbReference>
<sequence>MTVELIVKKIKQLDGKYRYDELFFAWIHSMAYTLSNQADLTNFDEREKKYLELFKKYGEGTLKVFSECFAELIDLFDENGIDDHLGKMYHLLNAHNSNKGQFFTPYSLSLASAKLAIDKDFLEKTIEKSGKIRIGENACGAGSMILAQLQLMKDLGVNYQKNVEVEACDLDENVLLMCYVQLSLLGVRAKCYVGNALSQEIYDIWKTPMHLIWR</sequence>
<dbReference type="RefSeq" id="WP_142767043.1">
    <property type="nucleotide sequence ID" value="NZ_CP041356.1"/>
</dbReference>
<gene>
    <name evidence="2" type="ORF">FLP15_10285</name>
</gene>
<evidence type="ECO:0000313" key="2">
    <source>
        <dbReference type="EMBL" id="QDK71479.1"/>
    </source>
</evidence>
<dbReference type="EMBL" id="CP041356">
    <property type="protein sequence ID" value="QDK71479.1"/>
    <property type="molecule type" value="Genomic_DNA"/>
</dbReference>
<dbReference type="InterPro" id="IPR003356">
    <property type="entry name" value="DNA_methylase_A-5"/>
</dbReference>
<dbReference type="GO" id="GO:0008170">
    <property type="term" value="F:N-methyltransferase activity"/>
    <property type="evidence" value="ECO:0007669"/>
    <property type="project" value="InterPro"/>
</dbReference>
<keyword evidence="3" id="KW-1185">Reference proteome</keyword>
<reference evidence="2 3" key="1">
    <citation type="submission" date="2019-07" db="EMBL/GenBank/DDBJ databases">
        <title>Genome sequencing of KACC 19320.</title>
        <authorList>
            <person name="Heo J."/>
            <person name="Kim S.-J."/>
            <person name="Kim J.-S."/>
            <person name="Hong S.-B."/>
            <person name="Kwon S.-W."/>
        </authorList>
    </citation>
    <scope>NUCLEOTIDE SEQUENCE [LARGE SCALE GENOMIC DNA]</scope>
    <source>
        <strain evidence="2 3">KACC 19320</strain>
    </source>
</reference>
<proteinExistence type="predicted"/>
<name>A0A514ZA73_9LACT</name>
<dbReference type="GO" id="GO:0032259">
    <property type="term" value="P:methylation"/>
    <property type="evidence" value="ECO:0007669"/>
    <property type="project" value="UniProtKB-KW"/>
</dbReference>
<dbReference type="Pfam" id="PF02384">
    <property type="entry name" value="N6_Mtase"/>
    <property type="match status" value="1"/>
</dbReference>
<dbReference type="OrthoDB" id="9814572at2"/>
<dbReference type="Gene3D" id="3.40.50.150">
    <property type="entry name" value="Vaccinia Virus protein VP39"/>
    <property type="match status" value="1"/>
</dbReference>
<dbReference type="Proteomes" id="UP000315128">
    <property type="component" value="Chromosome"/>
</dbReference>
<organism evidence="2 3">
    <name type="scientific">Lactococcus protaetiae</name>
    <dbReference type="NCBI Taxonomy" id="2592653"/>
    <lineage>
        <taxon>Bacteria</taxon>
        <taxon>Bacillati</taxon>
        <taxon>Bacillota</taxon>
        <taxon>Bacilli</taxon>
        <taxon>Lactobacillales</taxon>
        <taxon>Streptococcaceae</taxon>
        <taxon>Lactococcus</taxon>
    </lineage>
</organism>
<protein>
    <submittedName>
        <fullName evidence="2">N-6 DNA methylase</fullName>
    </submittedName>
</protein>